<comment type="catalytic activity">
    <reaction evidence="7">
        <text>Endohydrolysis of (1-&gt;4)-alpha-D-glucosidic linkages in polysaccharides containing three or more (1-&gt;4)-alpha-linked D-glucose units.</text>
        <dbReference type="EC" id="3.2.1.1"/>
    </reaction>
</comment>
<keyword evidence="7" id="KW-0119">Carbohydrate metabolism</keyword>
<feature type="domain" description="Glycosyl hydrolase family 13 catalytic" evidence="8">
    <location>
        <begin position="15"/>
        <end position="409"/>
    </location>
</feature>
<dbReference type="InterPro" id="IPR017853">
    <property type="entry name" value="GH"/>
</dbReference>
<dbReference type="PANTHER" id="PTHR10357:SF178">
    <property type="entry name" value="OLIGO-1,6-GLUCOSIDASE 3-RELATED"/>
    <property type="match status" value="1"/>
</dbReference>
<dbReference type="GO" id="GO:0004556">
    <property type="term" value="F:alpha-amylase activity"/>
    <property type="evidence" value="ECO:0007669"/>
    <property type="project" value="UniProtKB-UniRule"/>
</dbReference>
<dbReference type="InterPro" id="IPR006046">
    <property type="entry name" value="Alpha_amylase"/>
</dbReference>
<evidence type="ECO:0000256" key="7">
    <source>
        <dbReference type="RuleBase" id="RU361134"/>
    </source>
</evidence>
<dbReference type="Gene3D" id="2.60.40.1180">
    <property type="entry name" value="Golgi alpha-mannosidase II"/>
    <property type="match status" value="1"/>
</dbReference>
<dbReference type="Gene3D" id="3.90.400.10">
    <property type="entry name" value="Oligo-1,6-glucosidase, Domain 2"/>
    <property type="match status" value="1"/>
</dbReference>
<comment type="catalytic activity">
    <reaction evidence="4">
        <text>Hydrolysis of (1-&gt;6)-alpha-D-glucosidic linkages in (1-&gt;6)-alpha-D-glucans and derived oligosaccharides.</text>
        <dbReference type="EC" id="3.2.1.70"/>
    </reaction>
</comment>
<dbReference type="AlphaFoldDB" id="A0A9Q5JHS2"/>
<dbReference type="InterPro" id="IPR056300">
    <property type="entry name" value="SusG-like_C"/>
</dbReference>
<proteinExistence type="inferred from homology"/>
<dbReference type="GO" id="GO:0043169">
    <property type="term" value="F:cation binding"/>
    <property type="evidence" value="ECO:0007669"/>
    <property type="project" value="InterPro"/>
</dbReference>
<dbReference type="InterPro" id="IPR013780">
    <property type="entry name" value="Glyco_hydro_b"/>
</dbReference>
<dbReference type="EMBL" id="MKIQ01000005">
    <property type="protein sequence ID" value="OFI47567.1"/>
    <property type="molecule type" value="Genomic_DNA"/>
</dbReference>
<evidence type="ECO:0000256" key="3">
    <source>
        <dbReference type="ARBA" id="ARBA00023295"/>
    </source>
</evidence>
<dbReference type="Gene3D" id="3.20.20.80">
    <property type="entry name" value="Glycosidases"/>
    <property type="match status" value="1"/>
</dbReference>
<gene>
    <name evidence="9" type="ORF">BG262_09595</name>
</gene>
<keyword evidence="10" id="KW-1185">Reference proteome</keyword>
<evidence type="ECO:0000256" key="2">
    <source>
        <dbReference type="ARBA" id="ARBA00022801"/>
    </source>
</evidence>
<dbReference type="RefSeq" id="WP_070787344.1">
    <property type="nucleotide sequence ID" value="NZ_MKIQ01000005.1"/>
</dbReference>
<evidence type="ECO:0000256" key="1">
    <source>
        <dbReference type="ARBA" id="ARBA00008061"/>
    </source>
</evidence>
<reference evidence="10" key="1">
    <citation type="submission" date="2016-09" db="EMBL/GenBank/DDBJ databases">
        <title>Draft genome sequence of a novel species of the family Streptococcaceae isolated from flowers.</title>
        <authorList>
            <person name="Chuah L.-O."/>
            <person name="Yap K.-P."/>
            <person name="Thong K.L."/>
            <person name="Liong M.T."/>
            <person name="Ahmad R."/>
            <person name="Rusul G."/>
        </authorList>
    </citation>
    <scope>NUCLEOTIDE SEQUENCE [LARGE SCALE GENOMIC DNA]</scope>
    <source>
        <strain evidence="10">HibF3</strain>
    </source>
</reference>
<comment type="similarity">
    <text evidence="1 6">Belongs to the glycosyl hydrolase 13 family.</text>
</comment>
<name>A0A9Q5JHS2_9LACT</name>
<dbReference type="SMART" id="SM00642">
    <property type="entry name" value="Aamy"/>
    <property type="match status" value="1"/>
</dbReference>
<evidence type="ECO:0000313" key="10">
    <source>
        <dbReference type="Proteomes" id="UP000177273"/>
    </source>
</evidence>
<dbReference type="Pfam" id="PF00128">
    <property type="entry name" value="Alpha-amylase"/>
    <property type="match status" value="1"/>
</dbReference>
<evidence type="ECO:0000313" key="9">
    <source>
        <dbReference type="EMBL" id="OFI47567.1"/>
    </source>
</evidence>
<protein>
    <recommendedName>
        <fullName evidence="7">Alpha-amylase</fullName>
        <ecNumber evidence="7">3.2.1.1</ecNumber>
    </recommendedName>
</protein>
<keyword evidence="3 7" id="KW-0326">Glycosidase</keyword>
<keyword evidence="2 7" id="KW-0378">Hydrolase</keyword>
<dbReference type="EC" id="3.2.1.1" evidence="7"/>
<organism evidence="9 10">
    <name type="scientific">Floricoccus penangensis</name>
    <dbReference type="NCBI Taxonomy" id="1859475"/>
    <lineage>
        <taxon>Bacteria</taxon>
        <taxon>Bacillati</taxon>
        <taxon>Bacillota</taxon>
        <taxon>Bacilli</taxon>
        <taxon>Lactobacillales</taxon>
        <taxon>Streptococcaceae</taxon>
        <taxon>Floricoccus</taxon>
    </lineage>
</organism>
<dbReference type="PRINTS" id="PR00110">
    <property type="entry name" value="ALPHAAMYLASE"/>
</dbReference>
<dbReference type="InterPro" id="IPR045857">
    <property type="entry name" value="O16G_dom_2"/>
</dbReference>
<sequence length="547" mass="63629">MKTRDEKFKSLVGYQIYPKSFKDTDGNGVGDINGIIEKLPYLNDLGIDFIWLNPVYQSPQVDGGYDISDFYAIDEMFGSLDDLKKLIEKAHEYNIKLIMDLVVNHTSDKHPWFIESKKSKDNLYHDYYHWVDASSEKMPNNWQSFFGGSAWTYDENLEQAYFHCFAKEQPDLNWKNPKMREDIYKMIRWWLDLGIDGFRLDAISHIQKENWDFEIKSPNGNDPWEPFMNVSGIEEYMSDIKTIFDEYGALTVGEASGVQSYQGPDWTNENGYINMIFELEHNCKIPDDPNNKIDIKGYKDTIIRWQTDMLESGWNALYIENHDNPRSIDTFGDGTIDSAKALAVQYMLLRGTPFIYQGQEIGIGNFPFTDINQIDVPDTHHFYNKLIEAGDTPEEAIKKAGLTSRDNSRTPMQWNDEKEAGFTEGKPWLAVNPSYLERNTEAMLADPASLTNLYKKLIDLRHNNEVIINGDVKFLNEKDENTIVYRRKLGDDKLLVIANLSPEKQELALEKNFKECKELDLGQKKQRKLTEKMILDPWEYRVYINEN</sequence>
<comment type="function">
    <text evidence="5">The physiological substrates may be short isomaltosaccharides.</text>
</comment>
<dbReference type="Proteomes" id="UP000177273">
    <property type="component" value="Unassembled WGS sequence"/>
</dbReference>
<evidence type="ECO:0000256" key="4">
    <source>
        <dbReference type="ARBA" id="ARBA00050879"/>
    </source>
</evidence>
<accession>A0A9Q5JHS2</accession>
<dbReference type="GO" id="GO:0043896">
    <property type="term" value="F:glucan 1,6-alpha-glucosidase activity"/>
    <property type="evidence" value="ECO:0007669"/>
    <property type="project" value="UniProtKB-EC"/>
</dbReference>
<dbReference type="FunFam" id="3.90.400.10:FF:000002">
    <property type="entry name" value="Sucrose isomerase"/>
    <property type="match status" value="1"/>
</dbReference>
<dbReference type="OrthoDB" id="9805159at2"/>
<evidence type="ECO:0000256" key="6">
    <source>
        <dbReference type="RuleBase" id="RU003615"/>
    </source>
</evidence>
<dbReference type="SUPFAM" id="SSF51011">
    <property type="entry name" value="Glycosyl hydrolase domain"/>
    <property type="match status" value="1"/>
</dbReference>
<comment type="caution">
    <text evidence="9">The sequence shown here is derived from an EMBL/GenBank/DDBJ whole genome shotgun (WGS) entry which is preliminary data.</text>
</comment>
<dbReference type="InterPro" id="IPR006047">
    <property type="entry name" value="GH13_cat_dom"/>
</dbReference>
<evidence type="ECO:0000259" key="8">
    <source>
        <dbReference type="SMART" id="SM00642"/>
    </source>
</evidence>
<dbReference type="GO" id="GO:0009313">
    <property type="term" value="P:oligosaccharide catabolic process"/>
    <property type="evidence" value="ECO:0007669"/>
    <property type="project" value="TreeGrafter"/>
</dbReference>
<dbReference type="PANTHER" id="PTHR10357">
    <property type="entry name" value="ALPHA-AMYLASE FAMILY MEMBER"/>
    <property type="match status" value="1"/>
</dbReference>
<dbReference type="FunFam" id="3.20.20.80:FF:000064">
    <property type="entry name" value="Oligo-1,6-glucosidase"/>
    <property type="match status" value="1"/>
</dbReference>
<dbReference type="SUPFAM" id="SSF51445">
    <property type="entry name" value="(Trans)glycosidases"/>
    <property type="match status" value="1"/>
</dbReference>
<dbReference type="CDD" id="cd11333">
    <property type="entry name" value="AmyAc_SI_OligoGlu_DGase"/>
    <property type="match status" value="1"/>
</dbReference>
<dbReference type="Pfam" id="PF23915">
    <property type="entry name" value="SusG_C"/>
    <property type="match status" value="1"/>
</dbReference>
<evidence type="ECO:0000256" key="5">
    <source>
        <dbReference type="ARBA" id="ARBA00058853"/>
    </source>
</evidence>